<dbReference type="Proteomes" id="UP000176944">
    <property type="component" value="Chromosome"/>
</dbReference>
<proteinExistence type="predicted"/>
<feature type="region of interest" description="Disordered" evidence="1">
    <location>
        <begin position="14"/>
        <end position="47"/>
    </location>
</feature>
<dbReference type="EMBL" id="CP017708">
    <property type="protein sequence ID" value="WAN68745.1"/>
    <property type="molecule type" value="Genomic_DNA"/>
</dbReference>
<protein>
    <submittedName>
        <fullName evidence="2">Uncharacterized protein</fullName>
    </submittedName>
</protein>
<gene>
    <name evidence="2" type="ORF">BJP36_41000</name>
</gene>
<reference evidence="2" key="1">
    <citation type="journal article" date="2017" name="Proc. Natl. Acad. Sci. U.S.A.">
        <title>Comparative genomics uncovers the prolific and distinctive metabolic potential of the cyanobacterial genus Moorea.</title>
        <authorList>
            <person name="Leao T."/>
            <person name="Castelao G."/>
            <person name="Korobeynikov A."/>
            <person name="Monroe E.A."/>
            <person name="Podell S."/>
            <person name="Glukhov E."/>
            <person name="Allen E.E."/>
            <person name="Gerwick W.H."/>
            <person name="Gerwick L."/>
        </authorList>
    </citation>
    <scope>NUCLEOTIDE SEQUENCE</scope>
    <source>
        <strain evidence="2">JHB</strain>
    </source>
</reference>
<name>A0A9Q9SSC1_MOOP1</name>
<evidence type="ECO:0000256" key="1">
    <source>
        <dbReference type="SAM" id="MobiDB-lite"/>
    </source>
</evidence>
<evidence type="ECO:0000313" key="2">
    <source>
        <dbReference type="EMBL" id="WAN68745.1"/>
    </source>
</evidence>
<sequence>MTIGTGILPVPWHLETGKMPVPHLRPIPPTGSKSFNQMHPEVESDRI</sequence>
<reference evidence="2" key="2">
    <citation type="submission" date="2022-10" db="EMBL/GenBank/DDBJ databases">
        <authorList>
            <person name="Ngo T.-E."/>
        </authorList>
    </citation>
    <scope>NUCLEOTIDE SEQUENCE</scope>
    <source>
        <strain evidence="2">JHB</strain>
    </source>
</reference>
<dbReference type="AlphaFoldDB" id="A0A9Q9SSC1"/>
<accession>A0A9Q9SSC1</accession>
<organism evidence="2">
    <name type="scientific">Moorena producens (strain JHB)</name>
    <dbReference type="NCBI Taxonomy" id="1454205"/>
    <lineage>
        <taxon>Bacteria</taxon>
        <taxon>Bacillati</taxon>
        <taxon>Cyanobacteriota</taxon>
        <taxon>Cyanophyceae</taxon>
        <taxon>Coleofasciculales</taxon>
        <taxon>Coleofasciculaceae</taxon>
        <taxon>Moorena</taxon>
    </lineage>
</organism>